<accession>A0A075LQG6</accession>
<dbReference type="EMBL" id="CP008876">
    <property type="protein sequence ID" value="AIF68237.1"/>
    <property type="molecule type" value="Genomic_DNA"/>
</dbReference>
<dbReference type="Pfam" id="PF14150">
    <property type="entry name" value="YesK"/>
    <property type="match status" value="1"/>
</dbReference>
<feature type="transmembrane region" description="Helical" evidence="1">
    <location>
        <begin position="29"/>
        <end position="52"/>
    </location>
</feature>
<sequence>MNFFFATVLLTVVIIGISLIFIKKKPFMYLVPISLVAISMILFMSSFFIGGWGGVGMIALSSSLLISSIAALIIVTLISYFQTE</sequence>
<reference evidence="2 4" key="1">
    <citation type="submission" date="2014-07" db="EMBL/GenBank/DDBJ databases">
        <title>Complete genome sequence of a moderately halophilic bacterium Terribacillus aidingensis MP602, isolated from Cryptomeria fortunei in Tianmu mountain in China.</title>
        <authorList>
            <person name="Wang Y."/>
            <person name="Lu P."/>
            <person name="Zhang L."/>
        </authorList>
    </citation>
    <scope>NUCLEOTIDE SEQUENCE [LARGE SCALE GENOMIC DNA]</scope>
    <source>
        <strain evidence="2 4">MP602</strain>
    </source>
</reference>
<protein>
    <submittedName>
        <fullName evidence="3">YesK-like protein</fullName>
    </submittedName>
</protein>
<dbReference type="KEGG" id="tap:GZ22_17435"/>
<evidence type="ECO:0000313" key="4">
    <source>
        <dbReference type="Proteomes" id="UP000027980"/>
    </source>
</evidence>
<proteinExistence type="predicted"/>
<gene>
    <name evidence="2" type="ORF">GZ22_17435</name>
    <name evidence="3" type="ORF">SAMN04489762_1576</name>
</gene>
<evidence type="ECO:0000313" key="5">
    <source>
        <dbReference type="Proteomes" id="UP000199735"/>
    </source>
</evidence>
<feature type="transmembrane region" description="Helical" evidence="1">
    <location>
        <begin position="58"/>
        <end position="81"/>
    </location>
</feature>
<dbReference type="Proteomes" id="UP000199735">
    <property type="component" value="Unassembled WGS sequence"/>
</dbReference>
<evidence type="ECO:0000256" key="1">
    <source>
        <dbReference type="SAM" id="Phobius"/>
    </source>
</evidence>
<keyword evidence="1" id="KW-0472">Membrane</keyword>
<dbReference type="OrthoDB" id="2973139at2"/>
<dbReference type="GeneID" id="34223080"/>
<organism evidence="2 4">
    <name type="scientific">Terribacillus saccharophilus</name>
    <dbReference type="NCBI Taxonomy" id="361277"/>
    <lineage>
        <taxon>Bacteria</taxon>
        <taxon>Bacillati</taxon>
        <taxon>Bacillota</taxon>
        <taxon>Bacilli</taxon>
        <taxon>Bacillales</taxon>
        <taxon>Bacillaceae</taxon>
        <taxon>Terribacillus</taxon>
    </lineage>
</organism>
<keyword evidence="1" id="KW-0812">Transmembrane</keyword>
<dbReference type="InterPro" id="IPR025434">
    <property type="entry name" value="YesK-like"/>
</dbReference>
<dbReference type="RefSeq" id="WP_038564991.1">
    <property type="nucleotide sequence ID" value="NZ_CP008876.1"/>
</dbReference>
<dbReference type="Proteomes" id="UP000027980">
    <property type="component" value="Chromosome"/>
</dbReference>
<accession>A0AAX2EEN0</accession>
<dbReference type="AlphaFoldDB" id="A0A075LQG6"/>
<dbReference type="EMBL" id="FOCD01000002">
    <property type="protein sequence ID" value="SEN15568.1"/>
    <property type="molecule type" value="Genomic_DNA"/>
</dbReference>
<dbReference type="HOGENOM" id="CLU_191602_0_0_9"/>
<name>A0A075LQG6_9BACI</name>
<evidence type="ECO:0000313" key="2">
    <source>
        <dbReference type="EMBL" id="AIF68237.1"/>
    </source>
</evidence>
<reference evidence="3 5" key="2">
    <citation type="submission" date="2016-10" db="EMBL/GenBank/DDBJ databases">
        <authorList>
            <person name="Varghese N."/>
            <person name="Submissions S."/>
        </authorList>
    </citation>
    <scope>NUCLEOTIDE SEQUENCE [LARGE SCALE GENOMIC DNA]</scope>
    <source>
        <strain evidence="3 5">DSM 21619</strain>
    </source>
</reference>
<feature type="transmembrane region" description="Helical" evidence="1">
    <location>
        <begin position="6"/>
        <end position="22"/>
    </location>
</feature>
<keyword evidence="1" id="KW-1133">Transmembrane helix</keyword>
<evidence type="ECO:0000313" key="3">
    <source>
        <dbReference type="EMBL" id="SEN15568.1"/>
    </source>
</evidence>